<dbReference type="Proteomes" id="UP000054324">
    <property type="component" value="Unassembled WGS sequence"/>
</dbReference>
<keyword evidence="2" id="KW-1185">Reference proteome</keyword>
<organism evidence="1 2">
    <name type="scientific">Opisthorchis viverrini</name>
    <name type="common">Southeast Asian liver fluke</name>
    <dbReference type="NCBI Taxonomy" id="6198"/>
    <lineage>
        <taxon>Eukaryota</taxon>
        <taxon>Metazoa</taxon>
        <taxon>Spiralia</taxon>
        <taxon>Lophotrochozoa</taxon>
        <taxon>Platyhelminthes</taxon>
        <taxon>Trematoda</taxon>
        <taxon>Digenea</taxon>
        <taxon>Opisthorchiida</taxon>
        <taxon>Opisthorchiata</taxon>
        <taxon>Opisthorchiidae</taxon>
        <taxon>Opisthorchis</taxon>
    </lineage>
</organism>
<evidence type="ECO:0000313" key="2">
    <source>
        <dbReference type="Proteomes" id="UP000054324"/>
    </source>
</evidence>
<dbReference type="GeneID" id="20321298"/>
<gene>
    <name evidence="1" type="ORF">T265_07119</name>
</gene>
<reference evidence="1 2" key="1">
    <citation type="submission" date="2013-11" db="EMBL/GenBank/DDBJ databases">
        <title>Opisthorchis viverrini - life in the bile duct.</title>
        <authorList>
            <person name="Young N.D."/>
            <person name="Nagarajan N."/>
            <person name="Lin S.J."/>
            <person name="Korhonen P.K."/>
            <person name="Jex A.R."/>
            <person name="Hall R.S."/>
            <person name="Safavi-Hemami H."/>
            <person name="Kaewkong W."/>
            <person name="Bertrand D."/>
            <person name="Gao S."/>
            <person name="Seet Q."/>
            <person name="Wongkham S."/>
            <person name="Teh B.T."/>
            <person name="Wongkham C."/>
            <person name="Intapan P.M."/>
            <person name="Maleewong W."/>
            <person name="Yang X."/>
            <person name="Hu M."/>
            <person name="Wang Z."/>
            <person name="Hofmann A."/>
            <person name="Sternberg P.W."/>
            <person name="Tan P."/>
            <person name="Wang J."/>
            <person name="Gasser R.B."/>
        </authorList>
    </citation>
    <scope>NUCLEOTIDE SEQUENCE [LARGE SCALE GENOMIC DNA]</scope>
</reference>
<dbReference type="AlphaFoldDB" id="A0A075ACH0"/>
<dbReference type="OrthoDB" id="286107at2759"/>
<dbReference type="RefSeq" id="XP_009170826.1">
    <property type="nucleotide sequence ID" value="XM_009172562.1"/>
</dbReference>
<sequence>MTNERRQNQSDSRCLTILIRHKEWDARRNAEISSVVLANFCSLITRQFFEKYTHLQINSVFMRDPTESLVYDILQLNALHTGRLMFHLARYSRYRSIDNLTVSQPSCFLRLAG</sequence>
<accession>A0A075ACH0</accession>
<dbReference type="EMBL" id="KL596777">
    <property type="protein sequence ID" value="KER25439.1"/>
    <property type="molecule type" value="Genomic_DNA"/>
</dbReference>
<protein>
    <submittedName>
        <fullName evidence="1">Uncharacterized protein</fullName>
    </submittedName>
</protein>
<dbReference type="KEGG" id="ovi:T265_07119"/>
<evidence type="ECO:0000313" key="1">
    <source>
        <dbReference type="EMBL" id="KER25439.1"/>
    </source>
</evidence>
<dbReference type="CTD" id="20321298"/>
<proteinExistence type="predicted"/>
<name>A0A075ACH0_OPIVI</name>